<evidence type="ECO:0000313" key="2">
    <source>
        <dbReference type="EMBL" id="OEH74766.1"/>
    </source>
</evidence>
<proteinExistence type="predicted"/>
<organism evidence="2 3">
    <name type="scientific">Cyclospora cayetanensis</name>
    <dbReference type="NCBI Taxonomy" id="88456"/>
    <lineage>
        <taxon>Eukaryota</taxon>
        <taxon>Sar</taxon>
        <taxon>Alveolata</taxon>
        <taxon>Apicomplexa</taxon>
        <taxon>Conoidasida</taxon>
        <taxon>Coccidia</taxon>
        <taxon>Eucoccidiorida</taxon>
        <taxon>Eimeriorina</taxon>
        <taxon>Eimeriidae</taxon>
        <taxon>Cyclospora</taxon>
    </lineage>
</organism>
<dbReference type="VEuPathDB" id="ToxoDB:cyc_00223"/>
<evidence type="ECO:0000313" key="3">
    <source>
        <dbReference type="Proteomes" id="UP000095192"/>
    </source>
</evidence>
<feature type="region of interest" description="Disordered" evidence="1">
    <location>
        <begin position="61"/>
        <end position="89"/>
    </location>
</feature>
<dbReference type="Proteomes" id="UP000095192">
    <property type="component" value="Unassembled WGS sequence"/>
</dbReference>
<dbReference type="EMBL" id="JROU02001940">
    <property type="protein sequence ID" value="OEH74766.1"/>
    <property type="molecule type" value="Genomic_DNA"/>
</dbReference>
<reference evidence="2 3" key="1">
    <citation type="journal article" date="2016" name="BMC Genomics">
        <title>Comparative genomics reveals Cyclospora cayetanensis possesses coccidia-like metabolism and invasion components but unique surface antigens.</title>
        <authorList>
            <person name="Liu S."/>
            <person name="Wang L."/>
            <person name="Zheng H."/>
            <person name="Xu Z."/>
            <person name="Roellig D.M."/>
            <person name="Li N."/>
            <person name="Frace M.A."/>
            <person name="Tang K."/>
            <person name="Arrowood M.J."/>
            <person name="Moss D.M."/>
            <person name="Zhang L."/>
            <person name="Feng Y."/>
            <person name="Xiao L."/>
        </authorList>
    </citation>
    <scope>NUCLEOTIDE SEQUENCE [LARGE SCALE GENOMIC DNA]</scope>
    <source>
        <strain evidence="2 3">CHN_HEN01</strain>
    </source>
</reference>
<sequence length="134" mass="14274">MRACLSDIKAMPATPAVPTGRLATAKRRSRRPSEEAGTGSNAASNVLCISDTERDVRGLASLKQQSPAKPSTAEGSTEAPFVASSSSSERRTYILPVPQEFDFSMAICSYGFFCMMPNKASGGGRRLTDRTLHG</sequence>
<protein>
    <submittedName>
        <fullName evidence="2">Uncharacterized protein</fullName>
    </submittedName>
</protein>
<feature type="region of interest" description="Disordered" evidence="1">
    <location>
        <begin position="10"/>
        <end position="44"/>
    </location>
</feature>
<comment type="caution">
    <text evidence="2">The sequence shown here is derived from an EMBL/GenBank/DDBJ whole genome shotgun (WGS) entry which is preliminary data.</text>
</comment>
<gene>
    <name evidence="2" type="ORF">cyc_00223</name>
</gene>
<feature type="compositionally biased region" description="Polar residues" evidence="1">
    <location>
        <begin position="62"/>
        <end position="75"/>
    </location>
</feature>
<keyword evidence="3" id="KW-1185">Reference proteome</keyword>
<name>A0A1D3CU87_9EIME</name>
<dbReference type="AlphaFoldDB" id="A0A1D3CU87"/>
<dbReference type="InParanoid" id="A0A1D3CU87"/>
<accession>A0A1D3CU87</accession>
<evidence type="ECO:0000256" key="1">
    <source>
        <dbReference type="SAM" id="MobiDB-lite"/>
    </source>
</evidence>